<feature type="region of interest" description="Disordered" evidence="1">
    <location>
        <begin position="572"/>
        <end position="611"/>
    </location>
</feature>
<dbReference type="Proteomes" id="UP001586593">
    <property type="component" value="Unassembled WGS sequence"/>
</dbReference>
<feature type="compositionally biased region" description="Low complexity" evidence="1">
    <location>
        <begin position="351"/>
        <end position="365"/>
    </location>
</feature>
<evidence type="ECO:0000313" key="2">
    <source>
        <dbReference type="EMBL" id="KAL1883011.1"/>
    </source>
</evidence>
<reference evidence="2 3" key="1">
    <citation type="journal article" date="2024" name="Commun. Biol.">
        <title>Comparative genomic analysis of thermophilic fungi reveals convergent evolutionary adaptations and gene losses.</title>
        <authorList>
            <person name="Steindorff A.S."/>
            <person name="Aguilar-Pontes M.V."/>
            <person name="Robinson A.J."/>
            <person name="Andreopoulos B."/>
            <person name="LaButti K."/>
            <person name="Kuo A."/>
            <person name="Mondo S."/>
            <person name="Riley R."/>
            <person name="Otillar R."/>
            <person name="Haridas S."/>
            <person name="Lipzen A."/>
            <person name="Grimwood J."/>
            <person name="Schmutz J."/>
            <person name="Clum A."/>
            <person name="Reid I.D."/>
            <person name="Moisan M.C."/>
            <person name="Butler G."/>
            <person name="Nguyen T.T.M."/>
            <person name="Dewar K."/>
            <person name="Conant G."/>
            <person name="Drula E."/>
            <person name="Henrissat B."/>
            <person name="Hansel C."/>
            <person name="Singer S."/>
            <person name="Hutchinson M.I."/>
            <person name="de Vries R.P."/>
            <person name="Natvig D.O."/>
            <person name="Powell A.J."/>
            <person name="Tsang A."/>
            <person name="Grigoriev I.V."/>
        </authorList>
    </citation>
    <scope>NUCLEOTIDE SEQUENCE [LARGE SCALE GENOMIC DNA]</scope>
    <source>
        <strain evidence="2 3">ATCC 24622</strain>
    </source>
</reference>
<organism evidence="2 3">
    <name type="scientific">Phialemonium thermophilum</name>
    <dbReference type="NCBI Taxonomy" id="223376"/>
    <lineage>
        <taxon>Eukaryota</taxon>
        <taxon>Fungi</taxon>
        <taxon>Dikarya</taxon>
        <taxon>Ascomycota</taxon>
        <taxon>Pezizomycotina</taxon>
        <taxon>Sordariomycetes</taxon>
        <taxon>Sordariomycetidae</taxon>
        <taxon>Cephalothecales</taxon>
        <taxon>Cephalothecaceae</taxon>
        <taxon>Phialemonium</taxon>
    </lineage>
</organism>
<gene>
    <name evidence="2" type="ORF">VTK73DRAFT_533</name>
</gene>
<name>A0ABR3Y3X7_9PEZI</name>
<dbReference type="EMBL" id="JAZHXJ010000011">
    <property type="protein sequence ID" value="KAL1883011.1"/>
    <property type="molecule type" value="Genomic_DNA"/>
</dbReference>
<feature type="region of interest" description="Disordered" evidence="1">
    <location>
        <begin position="510"/>
        <end position="535"/>
    </location>
</feature>
<comment type="caution">
    <text evidence="2">The sequence shown here is derived from an EMBL/GenBank/DDBJ whole genome shotgun (WGS) entry which is preliminary data.</text>
</comment>
<feature type="compositionally biased region" description="Polar residues" evidence="1">
    <location>
        <begin position="48"/>
        <end position="67"/>
    </location>
</feature>
<accession>A0ABR3Y3X7</accession>
<feature type="region of interest" description="Disordered" evidence="1">
    <location>
        <begin position="211"/>
        <end position="239"/>
    </location>
</feature>
<feature type="compositionally biased region" description="Low complexity" evidence="1">
    <location>
        <begin position="310"/>
        <end position="320"/>
    </location>
</feature>
<feature type="compositionally biased region" description="Basic and acidic residues" evidence="1">
    <location>
        <begin position="22"/>
        <end position="32"/>
    </location>
</feature>
<keyword evidence="3" id="KW-1185">Reference proteome</keyword>
<sequence>MAERKWLQYLGGRRARSSFDALDAKKGGRRETSWSPEELFHRRRNHSGLGSPQSFSSNDTSTYSRSRGSAPHLTDEEIDATIAAATQRAEPTWHNPSIDKIVEALHATVMQKRDDLDSLPPQYNWHVMVLLEAYGKLRYQLEIVRQELADLVCLREQEQERFGKLAEEWATREESFRAEIKRMELVLSRSSVDGLEKVMLARSHSLVARSRRFPSQLRPKKASDTQGRYGDGSESPAARQIVGHQERGLLRVRSSQQTLENIWTGAFPDSNHDAELSQELERLGPDSQSWFEHQVSRPLSLAVQSTNPNSSKSGSLLSSRCSEHPSFESKAPSAEHYYSRIPHHNFQGLDSSTSASSTDSGSEPSQPRIKRIAWHPSRATDYLQRSTQAQRIDPKGHHIATTRLGYVPTLQFAGYGNLDSFSQLEHDIESGKPIGGTEKDCVILQGPPRQRRRHNRNFSFRTGQDDAFFTVRTSPAGSGKVPNDTASVAGTSVGSLLAEHHYLSKLILSPTSTPSAKDDKGEEHTGSYSDGTGKDIGFVSEQVHVPRDLIQCHDNVLTEDPFSHSTSTGTIKYIGGEGTSPSVPGLGGGVISNDFVRQSSEGSVAEHSDES</sequence>
<proteinExistence type="predicted"/>
<evidence type="ECO:0000313" key="3">
    <source>
        <dbReference type="Proteomes" id="UP001586593"/>
    </source>
</evidence>
<feature type="compositionally biased region" description="Basic and acidic residues" evidence="1">
    <location>
        <begin position="516"/>
        <end position="525"/>
    </location>
</feature>
<feature type="region of interest" description="Disordered" evidence="1">
    <location>
        <begin position="301"/>
        <end position="377"/>
    </location>
</feature>
<evidence type="ECO:0000256" key="1">
    <source>
        <dbReference type="SAM" id="MobiDB-lite"/>
    </source>
</evidence>
<protein>
    <submittedName>
        <fullName evidence="2">Uncharacterized protein</fullName>
    </submittedName>
</protein>
<feature type="region of interest" description="Disordered" evidence="1">
    <location>
        <begin position="18"/>
        <end position="75"/>
    </location>
</feature>